<evidence type="ECO:0000313" key="3">
    <source>
        <dbReference type="Proteomes" id="UP000288216"/>
    </source>
</evidence>
<gene>
    <name evidence="2" type="ORF">scyTo_0003384</name>
</gene>
<evidence type="ECO:0000256" key="1">
    <source>
        <dbReference type="SAM" id="MobiDB-lite"/>
    </source>
</evidence>
<comment type="caution">
    <text evidence="2">The sequence shown here is derived from an EMBL/GenBank/DDBJ whole genome shotgun (WGS) entry which is preliminary data.</text>
</comment>
<dbReference type="AlphaFoldDB" id="A0A401PMG7"/>
<feature type="region of interest" description="Disordered" evidence="1">
    <location>
        <begin position="1"/>
        <end position="34"/>
    </location>
</feature>
<organism evidence="2 3">
    <name type="scientific">Scyliorhinus torazame</name>
    <name type="common">Cloudy catshark</name>
    <name type="synonym">Catulus torazame</name>
    <dbReference type="NCBI Taxonomy" id="75743"/>
    <lineage>
        <taxon>Eukaryota</taxon>
        <taxon>Metazoa</taxon>
        <taxon>Chordata</taxon>
        <taxon>Craniata</taxon>
        <taxon>Vertebrata</taxon>
        <taxon>Chondrichthyes</taxon>
        <taxon>Elasmobranchii</taxon>
        <taxon>Galeomorphii</taxon>
        <taxon>Galeoidea</taxon>
        <taxon>Carcharhiniformes</taxon>
        <taxon>Scyliorhinidae</taxon>
        <taxon>Scyliorhinus</taxon>
    </lineage>
</organism>
<evidence type="ECO:0000313" key="2">
    <source>
        <dbReference type="EMBL" id="GCB74295.1"/>
    </source>
</evidence>
<accession>A0A401PMG7</accession>
<dbReference type="Proteomes" id="UP000288216">
    <property type="component" value="Unassembled WGS sequence"/>
</dbReference>
<sequence>MEGNPKIQQFNFLETSTRKAQRSARPPAKNERITETIESPASLRDPHRFYTEDTRRLPKERERCVVPAPHAMDIFFLGRKSRKHFR</sequence>
<reference evidence="2 3" key="1">
    <citation type="journal article" date="2018" name="Nat. Ecol. Evol.">
        <title>Shark genomes provide insights into elasmobranch evolution and the origin of vertebrates.</title>
        <authorList>
            <person name="Hara Y"/>
            <person name="Yamaguchi K"/>
            <person name="Onimaru K"/>
            <person name="Kadota M"/>
            <person name="Koyanagi M"/>
            <person name="Keeley SD"/>
            <person name="Tatsumi K"/>
            <person name="Tanaka K"/>
            <person name="Motone F"/>
            <person name="Kageyama Y"/>
            <person name="Nozu R"/>
            <person name="Adachi N"/>
            <person name="Nishimura O"/>
            <person name="Nakagawa R"/>
            <person name="Tanegashima C"/>
            <person name="Kiyatake I"/>
            <person name="Matsumoto R"/>
            <person name="Murakumo K"/>
            <person name="Nishida K"/>
            <person name="Terakita A"/>
            <person name="Kuratani S"/>
            <person name="Sato K"/>
            <person name="Hyodo S Kuraku.S."/>
        </authorList>
    </citation>
    <scope>NUCLEOTIDE SEQUENCE [LARGE SCALE GENOMIC DNA]</scope>
</reference>
<name>A0A401PMG7_SCYTO</name>
<protein>
    <submittedName>
        <fullName evidence="2">Uncharacterized protein</fullName>
    </submittedName>
</protein>
<proteinExistence type="predicted"/>
<keyword evidence="3" id="KW-1185">Reference proteome</keyword>
<feature type="compositionally biased region" description="Polar residues" evidence="1">
    <location>
        <begin position="1"/>
        <end position="15"/>
    </location>
</feature>
<dbReference type="EMBL" id="BFAA01000910">
    <property type="protein sequence ID" value="GCB74295.1"/>
    <property type="molecule type" value="Genomic_DNA"/>
</dbReference>